<proteinExistence type="predicted"/>
<protein>
    <submittedName>
        <fullName evidence="3">Uncharacterized protein</fullName>
    </submittedName>
</protein>
<evidence type="ECO:0000313" key="3">
    <source>
        <dbReference type="EMBL" id="EYB96114.1"/>
    </source>
</evidence>
<evidence type="ECO:0000256" key="1">
    <source>
        <dbReference type="SAM" id="MobiDB-lite"/>
    </source>
</evidence>
<dbReference type="Proteomes" id="UP000024635">
    <property type="component" value="Unassembled WGS sequence"/>
</dbReference>
<evidence type="ECO:0000256" key="2">
    <source>
        <dbReference type="SAM" id="Phobius"/>
    </source>
</evidence>
<gene>
    <name evidence="3" type="primary">Acey_s0153.g2918</name>
    <name evidence="3" type="ORF">Y032_0153g2918</name>
</gene>
<keyword evidence="2" id="KW-0812">Transmembrane</keyword>
<feature type="transmembrane region" description="Helical" evidence="2">
    <location>
        <begin position="34"/>
        <end position="64"/>
    </location>
</feature>
<dbReference type="EMBL" id="JARK01001489">
    <property type="protein sequence ID" value="EYB96114.1"/>
    <property type="molecule type" value="Genomic_DNA"/>
</dbReference>
<evidence type="ECO:0000313" key="4">
    <source>
        <dbReference type="Proteomes" id="UP000024635"/>
    </source>
</evidence>
<keyword evidence="2" id="KW-1133">Transmembrane helix</keyword>
<name>A0A016T0N1_9BILA</name>
<accession>A0A016T0N1</accession>
<feature type="region of interest" description="Disordered" evidence="1">
    <location>
        <begin position="72"/>
        <end position="127"/>
    </location>
</feature>
<comment type="caution">
    <text evidence="3">The sequence shown here is derived from an EMBL/GenBank/DDBJ whole genome shotgun (WGS) entry which is preliminary data.</text>
</comment>
<reference evidence="4" key="1">
    <citation type="journal article" date="2015" name="Nat. Genet.">
        <title>The genome and transcriptome of the zoonotic hookworm Ancylostoma ceylanicum identify infection-specific gene families.</title>
        <authorList>
            <person name="Schwarz E.M."/>
            <person name="Hu Y."/>
            <person name="Antoshechkin I."/>
            <person name="Miller M.M."/>
            <person name="Sternberg P.W."/>
            <person name="Aroian R.V."/>
        </authorList>
    </citation>
    <scope>NUCLEOTIDE SEQUENCE</scope>
    <source>
        <strain evidence="4">HY135</strain>
    </source>
</reference>
<keyword evidence="4" id="KW-1185">Reference proteome</keyword>
<organism evidence="3 4">
    <name type="scientific">Ancylostoma ceylanicum</name>
    <dbReference type="NCBI Taxonomy" id="53326"/>
    <lineage>
        <taxon>Eukaryota</taxon>
        <taxon>Metazoa</taxon>
        <taxon>Ecdysozoa</taxon>
        <taxon>Nematoda</taxon>
        <taxon>Chromadorea</taxon>
        <taxon>Rhabditida</taxon>
        <taxon>Rhabditina</taxon>
        <taxon>Rhabditomorpha</taxon>
        <taxon>Strongyloidea</taxon>
        <taxon>Ancylostomatidae</taxon>
        <taxon>Ancylostomatinae</taxon>
        <taxon>Ancylostoma</taxon>
    </lineage>
</organism>
<keyword evidence="2" id="KW-0472">Membrane</keyword>
<sequence>MFPHLVRFRFGEESSNGSHRFNSSSLSKRSSGNLMMFTICYSILFYSILFYSILFCSVLFYSILLDTTSSGRGNLKAEDEEKPVQGAPDQPLARDRSWPSTIRRNGCKTPARFDPSSHPTPDSDDTATITVVF</sequence>
<dbReference type="AlphaFoldDB" id="A0A016T0N1"/>